<gene>
    <name evidence="1" type="ORF">O6H91_07G058600</name>
</gene>
<comment type="caution">
    <text evidence="1">The sequence shown here is derived from an EMBL/GenBank/DDBJ whole genome shotgun (WGS) entry which is preliminary data.</text>
</comment>
<proteinExistence type="predicted"/>
<protein>
    <submittedName>
        <fullName evidence="1">Uncharacterized protein</fullName>
    </submittedName>
</protein>
<name>A0ACC2D5L1_DIPCM</name>
<evidence type="ECO:0000313" key="2">
    <source>
        <dbReference type="Proteomes" id="UP001162992"/>
    </source>
</evidence>
<accession>A0ACC2D5L1</accession>
<dbReference type="Proteomes" id="UP001162992">
    <property type="component" value="Chromosome 7"/>
</dbReference>
<evidence type="ECO:0000313" key="1">
    <source>
        <dbReference type="EMBL" id="KAJ7549561.1"/>
    </source>
</evidence>
<organism evidence="1 2">
    <name type="scientific">Diphasiastrum complanatum</name>
    <name type="common">Issler's clubmoss</name>
    <name type="synonym">Lycopodium complanatum</name>
    <dbReference type="NCBI Taxonomy" id="34168"/>
    <lineage>
        <taxon>Eukaryota</taxon>
        <taxon>Viridiplantae</taxon>
        <taxon>Streptophyta</taxon>
        <taxon>Embryophyta</taxon>
        <taxon>Tracheophyta</taxon>
        <taxon>Lycopodiopsida</taxon>
        <taxon>Lycopodiales</taxon>
        <taxon>Lycopodiaceae</taxon>
        <taxon>Lycopodioideae</taxon>
        <taxon>Diphasiastrum</taxon>
    </lineage>
</organism>
<keyword evidence="2" id="KW-1185">Reference proteome</keyword>
<sequence>MHFCMYSVVRQLFADCSSVGQDQDRKAQKGICIHVERRKKGAANLCFKNHTSYVIRSICDNWSATDQNAVQKLARLWSFVVRLRFVCSCDLGQFEIGAGTPHLGNTTPHLGNTPDGVAG</sequence>
<dbReference type="EMBL" id="CM055098">
    <property type="protein sequence ID" value="KAJ7549561.1"/>
    <property type="molecule type" value="Genomic_DNA"/>
</dbReference>
<reference evidence="2" key="1">
    <citation type="journal article" date="2024" name="Proc. Natl. Acad. Sci. U.S.A.">
        <title>Extraordinary preservation of gene collinearity over three hundred million years revealed in homosporous lycophytes.</title>
        <authorList>
            <person name="Li C."/>
            <person name="Wickell D."/>
            <person name="Kuo L.Y."/>
            <person name="Chen X."/>
            <person name="Nie B."/>
            <person name="Liao X."/>
            <person name="Peng D."/>
            <person name="Ji J."/>
            <person name="Jenkins J."/>
            <person name="Williams M."/>
            <person name="Shu S."/>
            <person name="Plott C."/>
            <person name="Barry K."/>
            <person name="Rajasekar S."/>
            <person name="Grimwood J."/>
            <person name="Han X."/>
            <person name="Sun S."/>
            <person name="Hou Z."/>
            <person name="He W."/>
            <person name="Dai G."/>
            <person name="Sun C."/>
            <person name="Schmutz J."/>
            <person name="Leebens-Mack J.H."/>
            <person name="Li F.W."/>
            <person name="Wang L."/>
        </authorList>
    </citation>
    <scope>NUCLEOTIDE SEQUENCE [LARGE SCALE GENOMIC DNA]</scope>
    <source>
        <strain evidence="2">cv. PW_Plant_1</strain>
    </source>
</reference>